<evidence type="ECO:0000313" key="5">
    <source>
        <dbReference type="Proteomes" id="UP001054945"/>
    </source>
</evidence>
<dbReference type="SUPFAM" id="SSF53335">
    <property type="entry name" value="S-adenosyl-L-methionine-dependent methyltransferases"/>
    <property type="match status" value="1"/>
</dbReference>
<reference evidence="4 5" key="1">
    <citation type="submission" date="2021-06" db="EMBL/GenBank/DDBJ databases">
        <title>Caerostris extrusa draft genome.</title>
        <authorList>
            <person name="Kono N."/>
            <person name="Arakawa K."/>
        </authorList>
    </citation>
    <scope>NUCLEOTIDE SEQUENCE [LARGE SCALE GENOMIC DNA]</scope>
</reference>
<protein>
    <submittedName>
        <fullName evidence="4">Protein-lysine N-methyltransferase EEF2KMT</fullName>
    </submittedName>
</protein>
<keyword evidence="2" id="KW-0808">Transferase</keyword>
<dbReference type="GO" id="GO:0032991">
    <property type="term" value="C:protein-containing complex"/>
    <property type="evidence" value="ECO:0007669"/>
    <property type="project" value="TreeGrafter"/>
</dbReference>
<dbReference type="Proteomes" id="UP001054945">
    <property type="component" value="Unassembled WGS sequence"/>
</dbReference>
<organism evidence="4 5">
    <name type="scientific">Caerostris extrusa</name>
    <name type="common">Bark spider</name>
    <name type="synonym">Caerostris bankana</name>
    <dbReference type="NCBI Taxonomy" id="172846"/>
    <lineage>
        <taxon>Eukaryota</taxon>
        <taxon>Metazoa</taxon>
        <taxon>Ecdysozoa</taxon>
        <taxon>Arthropoda</taxon>
        <taxon>Chelicerata</taxon>
        <taxon>Arachnida</taxon>
        <taxon>Araneae</taxon>
        <taxon>Araneomorphae</taxon>
        <taxon>Entelegynae</taxon>
        <taxon>Araneoidea</taxon>
        <taxon>Araneidae</taxon>
        <taxon>Caerostris</taxon>
    </lineage>
</organism>
<dbReference type="GO" id="GO:0016740">
    <property type="term" value="F:transferase activity"/>
    <property type="evidence" value="ECO:0007669"/>
    <property type="project" value="UniProtKB-KW"/>
</dbReference>
<accession>A0AAV4NLJ2</accession>
<keyword evidence="5" id="KW-1185">Reference proteome</keyword>
<dbReference type="PANTHER" id="PTHR14614">
    <property type="entry name" value="HEPATOCELLULAR CARCINOMA-ASSOCIATED ANTIGEN"/>
    <property type="match status" value="1"/>
</dbReference>
<gene>
    <name evidence="4" type="primary">EEF2KMT</name>
    <name evidence="4" type="ORF">CEXT_81963</name>
</gene>
<dbReference type="InterPro" id="IPR029426">
    <property type="entry name" value="FAM86_N"/>
</dbReference>
<evidence type="ECO:0000259" key="3">
    <source>
        <dbReference type="Pfam" id="PF14904"/>
    </source>
</evidence>
<dbReference type="Pfam" id="PF14904">
    <property type="entry name" value="FAM86"/>
    <property type="match status" value="1"/>
</dbReference>
<evidence type="ECO:0000313" key="4">
    <source>
        <dbReference type="EMBL" id="GIX85185.1"/>
    </source>
</evidence>
<dbReference type="Gene3D" id="3.40.50.150">
    <property type="entry name" value="Vaccinia Virus protein VP39"/>
    <property type="match status" value="1"/>
</dbReference>
<proteinExistence type="inferred from homology"/>
<feature type="domain" description="FAM86 N-terminal" evidence="3">
    <location>
        <begin position="35"/>
        <end position="91"/>
    </location>
</feature>
<dbReference type="InterPro" id="IPR019410">
    <property type="entry name" value="Methyltransf_16"/>
</dbReference>
<sequence>MQYTLELIEKIYLSVTKNKKILLSCFKNEALELLKTDVQERILEVTIQNPLCISYPPPLSFQKFFLRCLYDCVENFGSECSDGLANAYADILAMQDTDRIGYHSYKIDESRTITLQEDSHFVTKSTTGLQTWEAAKYLSEWCIRNTSTLEKKTVLELGSGIGLLGIIVLKYSKPEKYIFTDKSWEVLKLLSSNIKINISNSENSAIQQKQLMWADINDKEAATLSPDIILGTDIVFDIDIIGSLIQALKKLMFKKSSCAYIASTIRNPETNNKFLEQLGSSGLSYEILKNHEKSLFIYDESSVFMLYKIFK</sequence>
<name>A0AAV4NLJ2_CAEEX</name>
<evidence type="ECO:0000256" key="2">
    <source>
        <dbReference type="ARBA" id="ARBA00022679"/>
    </source>
</evidence>
<comment type="similarity">
    <text evidence="1">Belongs to the class I-like SAM-binding methyltransferase superfamily. EEF2KMT family.</text>
</comment>
<comment type="caution">
    <text evidence="4">The sequence shown here is derived from an EMBL/GenBank/DDBJ whole genome shotgun (WGS) entry which is preliminary data.</text>
</comment>
<dbReference type="EMBL" id="BPLR01021031">
    <property type="protein sequence ID" value="GIX85185.1"/>
    <property type="molecule type" value="Genomic_DNA"/>
</dbReference>
<dbReference type="PANTHER" id="PTHR14614:SF130">
    <property type="entry name" value="PROTEIN-LYSINE N-METHYLTRANSFERASE EEF2KMT"/>
    <property type="match status" value="1"/>
</dbReference>
<dbReference type="InterPro" id="IPR029063">
    <property type="entry name" value="SAM-dependent_MTases_sf"/>
</dbReference>
<evidence type="ECO:0000256" key="1">
    <source>
        <dbReference type="ARBA" id="ARBA00005511"/>
    </source>
</evidence>
<dbReference type="AlphaFoldDB" id="A0AAV4NLJ2"/>
<dbReference type="Pfam" id="PF10294">
    <property type="entry name" value="Methyltransf_16"/>
    <property type="match status" value="1"/>
</dbReference>